<dbReference type="GO" id="GO:0046872">
    <property type="term" value="F:metal ion binding"/>
    <property type="evidence" value="ECO:0007669"/>
    <property type="project" value="UniProtKB-KW"/>
</dbReference>
<dbReference type="GO" id="GO:0005829">
    <property type="term" value="C:cytosol"/>
    <property type="evidence" value="ECO:0007669"/>
    <property type="project" value="TreeGrafter"/>
</dbReference>
<accession>A0A974XH96</accession>
<dbReference type="SUPFAM" id="SSF47644">
    <property type="entry name" value="Methionine synthase domain"/>
    <property type="match status" value="1"/>
</dbReference>
<dbReference type="SUPFAM" id="SSF52242">
    <property type="entry name" value="Cobalamin (vitamin B12)-binding domain"/>
    <property type="match status" value="1"/>
</dbReference>
<dbReference type="GO" id="GO:0031419">
    <property type="term" value="F:cobalamin binding"/>
    <property type="evidence" value="ECO:0007669"/>
    <property type="project" value="InterPro"/>
</dbReference>
<dbReference type="InterPro" id="IPR003759">
    <property type="entry name" value="Cbl-bd_cap"/>
</dbReference>
<dbReference type="RefSeq" id="WP_207299655.1">
    <property type="nucleotide sequence ID" value="NZ_CP071444.1"/>
</dbReference>
<feature type="domain" description="B12-binding N-terminal" evidence="4">
    <location>
        <begin position="1"/>
        <end position="85"/>
    </location>
</feature>
<dbReference type="PROSITE" id="PS51337">
    <property type="entry name" value="B12_BINDING_NTER"/>
    <property type="match status" value="1"/>
</dbReference>
<sequence>MHEALVKAITELNEEKVLKIIKAELEKGTDSNELLSVLQQGMDNVGALYEKSEYFIADLIMSGIIFREVLDLEAMRFHKDYVGEKPVGTIILGTVRGDLHDIGKDIFKDLANSAGFQVYDLGVDVDPKKFVDKYLETKADIVGMSGVLSLAITGMKETVDLFEEAGLRDKVKIIVGGNLINKDSAAFIGADGHSNNAMEGLKICKSWIKNKA</sequence>
<gene>
    <name evidence="5" type="ORF">J0B03_11065</name>
</gene>
<evidence type="ECO:0000256" key="1">
    <source>
        <dbReference type="ARBA" id="ARBA00022723"/>
    </source>
</evidence>
<dbReference type="Gene3D" id="3.40.50.280">
    <property type="entry name" value="Cobalamin-binding domain"/>
    <property type="match status" value="1"/>
</dbReference>
<dbReference type="InterPro" id="IPR050554">
    <property type="entry name" value="Met_Synthase/Corrinoid"/>
</dbReference>
<dbReference type="PROSITE" id="PS51332">
    <property type="entry name" value="B12_BINDING"/>
    <property type="match status" value="1"/>
</dbReference>
<keyword evidence="2" id="KW-0170">Cobalt</keyword>
<dbReference type="EMBL" id="CP071444">
    <property type="protein sequence ID" value="QSX08313.1"/>
    <property type="molecule type" value="Genomic_DNA"/>
</dbReference>
<dbReference type="SMART" id="SM01018">
    <property type="entry name" value="B12-binding_2"/>
    <property type="match status" value="1"/>
</dbReference>
<dbReference type="GO" id="GO:0008705">
    <property type="term" value="F:methionine synthase activity"/>
    <property type="evidence" value="ECO:0007669"/>
    <property type="project" value="TreeGrafter"/>
</dbReference>
<dbReference type="Proteomes" id="UP000663499">
    <property type="component" value="Chromosome"/>
</dbReference>
<evidence type="ECO:0000313" key="6">
    <source>
        <dbReference type="Proteomes" id="UP000663499"/>
    </source>
</evidence>
<organism evidence="5 6">
    <name type="scientific">Alkalibacter rhizosphaerae</name>
    <dbReference type="NCBI Taxonomy" id="2815577"/>
    <lineage>
        <taxon>Bacteria</taxon>
        <taxon>Bacillati</taxon>
        <taxon>Bacillota</taxon>
        <taxon>Clostridia</taxon>
        <taxon>Eubacteriales</taxon>
        <taxon>Eubacteriaceae</taxon>
        <taxon>Alkalibacter</taxon>
    </lineage>
</organism>
<evidence type="ECO:0000259" key="3">
    <source>
        <dbReference type="PROSITE" id="PS51332"/>
    </source>
</evidence>
<dbReference type="Pfam" id="PF02310">
    <property type="entry name" value="B12-binding"/>
    <property type="match status" value="1"/>
</dbReference>
<proteinExistence type="predicted"/>
<dbReference type="PANTHER" id="PTHR45833:SF1">
    <property type="entry name" value="METHIONINE SYNTHASE"/>
    <property type="match status" value="1"/>
</dbReference>
<keyword evidence="1" id="KW-0479">Metal-binding</keyword>
<dbReference type="KEGG" id="alka:J0B03_11065"/>
<name>A0A974XH96_9FIRM</name>
<reference evidence="5" key="1">
    <citation type="submission" date="2021-03" db="EMBL/GenBank/DDBJ databases">
        <title>Alkalibacter marinus sp. nov., isolated from tidal flat sediment.</title>
        <authorList>
            <person name="Namirimu T."/>
            <person name="Yang J.-A."/>
            <person name="Yang S.-H."/>
            <person name="Kim Y.-J."/>
            <person name="Kwon K.K."/>
        </authorList>
    </citation>
    <scope>NUCLEOTIDE SEQUENCE</scope>
    <source>
        <strain evidence="5">ES005</strain>
    </source>
</reference>
<dbReference type="InterPro" id="IPR006158">
    <property type="entry name" value="Cobalamin-bd"/>
</dbReference>
<dbReference type="AlphaFoldDB" id="A0A974XH96"/>
<keyword evidence="6" id="KW-1185">Reference proteome</keyword>
<dbReference type="InterPro" id="IPR036594">
    <property type="entry name" value="Meth_synthase_dom"/>
</dbReference>
<protein>
    <submittedName>
        <fullName evidence="5">Cobalamin-dependent protein</fullName>
    </submittedName>
</protein>
<dbReference type="GO" id="GO:0050667">
    <property type="term" value="P:homocysteine metabolic process"/>
    <property type="evidence" value="ECO:0007669"/>
    <property type="project" value="TreeGrafter"/>
</dbReference>
<dbReference type="InterPro" id="IPR036724">
    <property type="entry name" value="Cobalamin-bd_sf"/>
</dbReference>
<dbReference type="PANTHER" id="PTHR45833">
    <property type="entry name" value="METHIONINE SYNTHASE"/>
    <property type="match status" value="1"/>
</dbReference>
<feature type="domain" description="B12-binding" evidence="3">
    <location>
        <begin position="87"/>
        <end position="212"/>
    </location>
</feature>
<evidence type="ECO:0000256" key="2">
    <source>
        <dbReference type="ARBA" id="ARBA00023285"/>
    </source>
</evidence>
<evidence type="ECO:0000313" key="5">
    <source>
        <dbReference type="EMBL" id="QSX08313.1"/>
    </source>
</evidence>
<dbReference type="GO" id="GO:0046653">
    <property type="term" value="P:tetrahydrofolate metabolic process"/>
    <property type="evidence" value="ECO:0007669"/>
    <property type="project" value="TreeGrafter"/>
</dbReference>
<dbReference type="Pfam" id="PF02607">
    <property type="entry name" value="B12-binding_2"/>
    <property type="match status" value="1"/>
</dbReference>
<dbReference type="Gene3D" id="1.10.1240.10">
    <property type="entry name" value="Methionine synthase domain"/>
    <property type="match status" value="1"/>
</dbReference>
<evidence type="ECO:0000259" key="4">
    <source>
        <dbReference type="PROSITE" id="PS51337"/>
    </source>
</evidence>